<sequence length="62" mass="6852">MQKILLGILTLVFLVILSPVFMFSMLAPRAFSTILAYWSIFVGIAAMVLGGLCAYIRADLRD</sequence>
<accession>A0ABM8HS07</accession>
<keyword evidence="3" id="KW-1185">Reference proteome</keyword>
<evidence type="ECO:0000256" key="1">
    <source>
        <dbReference type="SAM" id="Phobius"/>
    </source>
</evidence>
<feature type="transmembrane region" description="Helical" evidence="1">
    <location>
        <begin position="38"/>
        <end position="56"/>
    </location>
</feature>
<keyword evidence="1" id="KW-0812">Transmembrane</keyword>
<dbReference type="RefSeq" id="WP_221250710.1">
    <property type="nucleotide sequence ID" value="NZ_AP024355.1"/>
</dbReference>
<reference evidence="2 3" key="1">
    <citation type="journal article" date="2016" name="C (Basel)">
        <title>Selective Growth of and Electricity Production by Marine Exoelectrogenic Bacteria in Self-Aggregated Hydrogel of Microbially Reduced Graphene Oxide.</title>
        <authorList>
            <person name="Yoshida N."/>
            <person name="Goto Y."/>
            <person name="Miyata Y."/>
        </authorList>
    </citation>
    <scope>NUCLEOTIDE SEQUENCE [LARGE SCALE GENOMIC DNA]</scope>
    <source>
        <strain evidence="2 3">NIT-T3</strain>
    </source>
</reference>
<keyword evidence="1" id="KW-1133">Transmembrane helix</keyword>
<reference evidence="2 3" key="2">
    <citation type="journal article" date="2021" name="Int. J. Syst. Evol. Microbiol.">
        <title>Isolation and Polyphasic Characterization of Desulfuromonas versatilis sp. Nov., an Electrogenic Bacteria Capable of Versatile Metabolism Isolated from a Graphene Oxide-Reducing Enrichment Culture.</title>
        <authorList>
            <person name="Xie L."/>
            <person name="Yoshida N."/>
            <person name="Ishii S."/>
            <person name="Meng L."/>
        </authorList>
    </citation>
    <scope>NUCLEOTIDE SEQUENCE [LARGE SCALE GENOMIC DNA]</scope>
    <source>
        <strain evidence="2 3">NIT-T3</strain>
    </source>
</reference>
<evidence type="ECO:0000313" key="2">
    <source>
        <dbReference type="EMBL" id="BCR03226.1"/>
    </source>
</evidence>
<protein>
    <submittedName>
        <fullName evidence="2">Uncharacterized protein</fullName>
    </submittedName>
</protein>
<proteinExistence type="predicted"/>
<keyword evidence="1" id="KW-0472">Membrane</keyword>
<name>A0ABM8HS07_9BACT</name>
<organism evidence="2 3">
    <name type="scientific">Desulfuromonas versatilis</name>
    <dbReference type="NCBI Taxonomy" id="2802975"/>
    <lineage>
        <taxon>Bacteria</taxon>
        <taxon>Pseudomonadati</taxon>
        <taxon>Thermodesulfobacteriota</taxon>
        <taxon>Desulfuromonadia</taxon>
        <taxon>Desulfuromonadales</taxon>
        <taxon>Desulfuromonadaceae</taxon>
        <taxon>Desulfuromonas</taxon>
    </lineage>
</organism>
<dbReference type="EMBL" id="AP024355">
    <property type="protein sequence ID" value="BCR03226.1"/>
    <property type="molecule type" value="Genomic_DNA"/>
</dbReference>
<dbReference type="Proteomes" id="UP001319827">
    <property type="component" value="Chromosome"/>
</dbReference>
<gene>
    <name evidence="2" type="ORF">DESUT3_02950</name>
</gene>
<evidence type="ECO:0000313" key="3">
    <source>
        <dbReference type="Proteomes" id="UP001319827"/>
    </source>
</evidence>